<evidence type="ECO:0000313" key="21">
    <source>
        <dbReference type="Proteomes" id="UP001170717"/>
    </source>
</evidence>
<dbReference type="NCBIfam" id="TIGR00577">
    <property type="entry name" value="fpg"/>
    <property type="match status" value="1"/>
</dbReference>
<reference evidence="19" key="2">
    <citation type="submission" date="2023-07" db="EMBL/GenBank/DDBJ databases">
        <title>Genome content predicts the carbon catabolic preferences of heterotrophic bacteria.</title>
        <authorList>
            <person name="Gralka M."/>
        </authorList>
    </citation>
    <scope>NUCLEOTIDE SEQUENCE</scope>
    <source>
        <strain evidence="19">F2M12</strain>
    </source>
</reference>
<dbReference type="PROSITE" id="PS51066">
    <property type="entry name" value="ZF_FPG_2"/>
    <property type="match status" value="1"/>
</dbReference>
<evidence type="ECO:0000256" key="3">
    <source>
        <dbReference type="ARBA" id="ARBA00011245"/>
    </source>
</evidence>
<evidence type="ECO:0000256" key="5">
    <source>
        <dbReference type="ARBA" id="ARBA00022763"/>
    </source>
</evidence>
<dbReference type="EMBL" id="CP013926">
    <property type="protein sequence ID" value="AMJ72772.1"/>
    <property type="molecule type" value="Genomic_DNA"/>
</dbReference>
<dbReference type="InterPro" id="IPR010663">
    <property type="entry name" value="Znf_FPG/IleRS"/>
</dbReference>
<keyword evidence="12 15" id="KW-0511">Multifunctional enzyme</keyword>
<dbReference type="GeneID" id="83256336"/>
<dbReference type="InterPro" id="IPR020629">
    <property type="entry name" value="FPG_Glyclase"/>
</dbReference>
<evidence type="ECO:0000259" key="17">
    <source>
        <dbReference type="PROSITE" id="PS51068"/>
    </source>
</evidence>
<keyword evidence="13 15" id="KW-0326">Glycosidase</keyword>
<dbReference type="Gene3D" id="1.10.8.50">
    <property type="match status" value="1"/>
</dbReference>
<dbReference type="GO" id="GO:0140078">
    <property type="term" value="F:class I DNA-(apurinic or apyrimidinic site) endonuclease activity"/>
    <property type="evidence" value="ECO:0007669"/>
    <property type="project" value="UniProtKB-EC"/>
</dbReference>
<dbReference type="PANTHER" id="PTHR22993:SF9">
    <property type="entry name" value="FORMAMIDOPYRIMIDINE-DNA GLYCOSYLASE"/>
    <property type="match status" value="1"/>
</dbReference>
<feature type="active site" description="Proton donor; for beta-elimination activity" evidence="15">
    <location>
        <position position="57"/>
    </location>
</feature>
<evidence type="ECO:0000313" key="20">
    <source>
        <dbReference type="Proteomes" id="UP000056750"/>
    </source>
</evidence>
<dbReference type="InterPro" id="IPR000214">
    <property type="entry name" value="Znf_DNA_glyclase/AP_lyase"/>
</dbReference>
<organism evidence="19 21">
    <name type="scientific">Alteromonas stellipolaris</name>
    <dbReference type="NCBI Taxonomy" id="233316"/>
    <lineage>
        <taxon>Bacteria</taxon>
        <taxon>Pseudomonadati</taxon>
        <taxon>Pseudomonadota</taxon>
        <taxon>Gammaproteobacteria</taxon>
        <taxon>Alteromonadales</taxon>
        <taxon>Alteromonadaceae</taxon>
        <taxon>Alteromonas/Salinimonas group</taxon>
        <taxon>Alteromonas</taxon>
    </lineage>
</organism>
<comment type="subunit">
    <text evidence="3 15">Monomer.</text>
</comment>
<dbReference type="RefSeq" id="WP_057794953.1">
    <property type="nucleotide sequence ID" value="NZ_CANLMS010000004.1"/>
</dbReference>
<feature type="domain" description="FPG-type" evidence="16">
    <location>
        <begin position="235"/>
        <end position="269"/>
    </location>
</feature>
<keyword evidence="7 15" id="KW-0378">Hydrolase</keyword>
<evidence type="ECO:0000256" key="13">
    <source>
        <dbReference type="ARBA" id="ARBA00023295"/>
    </source>
</evidence>
<evidence type="ECO:0000256" key="11">
    <source>
        <dbReference type="ARBA" id="ARBA00023239"/>
    </source>
</evidence>
<comment type="function">
    <text evidence="15">Involved in base excision repair of DNA damaged by oxidation or by mutagenic agents. Acts as DNA glycosylase that recognizes and removes damaged bases. Has a preference for oxidized purines, such as 7,8-dihydro-8-oxoguanine (8-oxoG). Has AP (apurinic/apyrimidinic) lyase activity and introduces nicks in the DNA strand. Cleaves the DNA backbone by beta-delta elimination to generate a single-strand break at the site of the removed base with both 3'- and 5'-phosphates.</text>
</comment>
<dbReference type="Pfam" id="PF01149">
    <property type="entry name" value="Fapy_DNA_glyco"/>
    <property type="match status" value="1"/>
</dbReference>
<dbReference type="Proteomes" id="UP000056750">
    <property type="component" value="Chromosome"/>
</dbReference>
<dbReference type="GO" id="GO:0006284">
    <property type="term" value="P:base-excision repair"/>
    <property type="evidence" value="ECO:0007669"/>
    <property type="project" value="InterPro"/>
</dbReference>
<protein>
    <recommendedName>
        <fullName evidence="15">Formamidopyrimidine-DNA glycosylase</fullName>
        <shortName evidence="15">Fapy-DNA glycosylase</shortName>
        <ecNumber evidence="15">3.2.2.23</ecNumber>
    </recommendedName>
    <alternativeName>
        <fullName evidence="15">DNA-(apurinic or apyrimidinic site) lyase MutM</fullName>
        <shortName evidence="15">AP lyase MutM</shortName>
        <ecNumber evidence="15">4.2.99.18</ecNumber>
    </alternativeName>
</protein>
<evidence type="ECO:0000259" key="16">
    <source>
        <dbReference type="PROSITE" id="PS51066"/>
    </source>
</evidence>
<dbReference type="InterPro" id="IPR015886">
    <property type="entry name" value="H2TH_FPG"/>
</dbReference>
<dbReference type="Pfam" id="PF06827">
    <property type="entry name" value="zf-FPG_IleRS"/>
    <property type="match status" value="1"/>
</dbReference>
<dbReference type="FunFam" id="3.20.190.10:FF:000001">
    <property type="entry name" value="Formamidopyrimidine-DNA glycosylase"/>
    <property type="match status" value="1"/>
</dbReference>
<evidence type="ECO:0000256" key="2">
    <source>
        <dbReference type="ARBA" id="ARBA00009409"/>
    </source>
</evidence>
<evidence type="ECO:0000256" key="4">
    <source>
        <dbReference type="ARBA" id="ARBA00022723"/>
    </source>
</evidence>
<feature type="binding site" evidence="15">
    <location>
        <position position="109"/>
    </location>
    <ligand>
        <name>DNA</name>
        <dbReference type="ChEBI" id="CHEBI:16991"/>
    </ligand>
</feature>
<feature type="active site" description="Schiff-base intermediate with DNA" evidence="15">
    <location>
        <position position="2"/>
    </location>
</feature>
<dbReference type="FunFam" id="1.10.8.50:FF:000003">
    <property type="entry name" value="Formamidopyrimidine-DNA glycosylase"/>
    <property type="match status" value="1"/>
</dbReference>
<feature type="active site" description="Proton donor; for delta-elimination activity" evidence="15">
    <location>
        <position position="259"/>
    </location>
</feature>
<dbReference type="InterPro" id="IPR010979">
    <property type="entry name" value="Ribosomal_uS13-like_H2TH"/>
</dbReference>
<comment type="catalytic activity">
    <reaction evidence="14 15">
        <text>2'-deoxyribonucleotide-(2'-deoxyribose 5'-phosphate)-2'-deoxyribonucleotide-DNA = a 3'-end 2'-deoxyribonucleotide-(2,3-dehydro-2,3-deoxyribose 5'-phosphate)-DNA + a 5'-end 5'-phospho-2'-deoxyribonucleoside-DNA + H(+)</text>
        <dbReference type="Rhea" id="RHEA:66592"/>
        <dbReference type="Rhea" id="RHEA-COMP:13180"/>
        <dbReference type="Rhea" id="RHEA-COMP:16897"/>
        <dbReference type="Rhea" id="RHEA-COMP:17067"/>
        <dbReference type="ChEBI" id="CHEBI:15378"/>
        <dbReference type="ChEBI" id="CHEBI:136412"/>
        <dbReference type="ChEBI" id="CHEBI:157695"/>
        <dbReference type="ChEBI" id="CHEBI:167181"/>
        <dbReference type="EC" id="4.2.99.18"/>
    </reaction>
</comment>
<keyword evidence="6 15" id="KW-0863">Zinc-finger</keyword>
<evidence type="ECO:0000256" key="7">
    <source>
        <dbReference type="ARBA" id="ARBA00022801"/>
    </source>
</evidence>
<dbReference type="SUPFAM" id="SSF57716">
    <property type="entry name" value="Glucocorticoid receptor-like (DNA-binding domain)"/>
    <property type="match status" value="1"/>
</dbReference>
<evidence type="ECO:0000256" key="1">
    <source>
        <dbReference type="ARBA" id="ARBA00001668"/>
    </source>
</evidence>
<keyword evidence="20" id="KW-1185">Reference proteome</keyword>
<keyword evidence="8 15" id="KW-0862">Zinc</keyword>
<evidence type="ECO:0000256" key="15">
    <source>
        <dbReference type="HAMAP-Rule" id="MF_00103"/>
    </source>
</evidence>
<dbReference type="EMBL" id="JAUOQI010000005">
    <property type="protein sequence ID" value="MDO6577646.1"/>
    <property type="molecule type" value="Genomic_DNA"/>
</dbReference>
<dbReference type="PROSITE" id="PS01242">
    <property type="entry name" value="ZF_FPG_1"/>
    <property type="match status" value="1"/>
</dbReference>
<proteinExistence type="inferred from homology"/>
<dbReference type="SUPFAM" id="SSF46946">
    <property type="entry name" value="S13-like H2TH domain"/>
    <property type="match status" value="1"/>
</dbReference>
<dbReference type="InterPro" id="IPR012319">
    <property type="entry name" value="FPG_cat"/>
</dbReference>
<dbReference type="InterPro" id="IPR035937">
    <property type="entry name" value="FPG_N"/>
</dbReference>
<dbReference type="SMART" id="SM00898">
    <property type="entry name" value="Fapy_DNA_glyco"/>
    <property type="match status" value="1"/>
</dbReference>
<feature type="active site" description="Proton donor" evidence="15">
    <location>
        <position position="3"/>
    </location>
</feature>
<evidence type="ECO:0000256" key="8">
    <source>
        <dbReference type="ARBA" id="ARBA00022833"/>
    </source>
</evidence>
<dbReference type="CDD" id="cd08966">
    <property type="entry name" value="EcFpg-like_N"/>
    <property type="match status" value="1"/>
</dbReference>
<dbReference type="Proteomes" id="UP001170717">
    <property type="component" value="Unassembled WGS sequence"/>
</dbReference>
<feature type="binding site" evidence="15">
    <location>
        <position position="150"/>
    </location>
    <ligand>
        <name>DNA</name>
        <dbReference type="ChEBI" id="CHEBI:16991"/>
    </ligand>
</feature>
<keyword evidence="11 15" id="KW-0456">Lyase</keyword>
<dbReference type="Pfam" id="PF06831">
    <property type="entry name" value="H2TH"/>
    <property type="match status" value="1"/>
</dbReference>
<dbReference type="EC" id="4.2.99.18" evidence="15"/>
<dbReference type="SUPFAM" id="SSF81624">
    <property type="entry name" value="N-terminal domain of MutM-like DNA repair proteins"/>
    <property type="match status" value="1"/>
</dbReference>
<evidence type="ECO:0000256" key="12">
    <source>
        <dbReference type="ARBA" id="ARBA00023268"/>
    </source>
</evidence>
<name>A0AAW7Z3Y1_9ALTE</name>
<dbReference type="KEGG" id="asq:AVL57_01510"/>
<dbReference type="HAMAP" id="MF_00103">
    <property type="entry name" value="Fapy_DNA_glycosyl"/>
    <property type="match status" value="1"/>
</dbReference>
<dbReference type="InterPro" id="IPR015887">
    <property type="entry name" value="DNA_glyclase_Znf_dom_DNA_BS"/>
</dbReference>
<dbReference type="PANTHER" id="PTHR22993">
    <property type="entry name" value="FORMAMIDOPYRIMIDINE-DNA GLYCOSYLASE"/>
    <property type="match status" value="1"/>
</dbReference>
<evidence type="ECO:0000256" key="14">
    <source>
        <dbReference type="ARBA" id="ARBA00044632"/>
    </source>
</evidence>
<evidence type="ECO:0000256" key="10">
    <source>
        <dbReference type="ARBA" id="ARBA00023204"/>
    </source>
</evidence>
<keyword evidence="10 15" id="KW-0234">DNA repair</keyword>
<comment type="cofactor">
    <cofactor evidence="15">
        <name>Zn(2+)</name>
        <dbReference type="ChEBI" id="CHEBI:29105"/>
    </cofactor>
    <text evidence="15">Binds 1 zinc ion per subunit.</text>
</comment>
<reference evidence="18 20" key="1">
    <citation type="submission" date="2015-12" db="EMBL/GenBank/DDBJ databases">
        <title>Intraspecies pangenome expansion in the marine bacterium Alteromonas.</title>
        <authorList>
            <person name="Lopez-Perez M."/>
            <person name="Rodriguez-Valera F."/>
        </authorList>
    </citation>
    <scope>NUCLEOTIDE SEQUENCE [LARGE SCALE GENOMIC DNA]</scope>
    <source>
        <strain evidence="18 20">LMG 21861</strain>
    </source>
</reference>
<feature type="binding site" evidence="15">
    <location>
        <position position="90"/>
    </location>
    <ligand>
        <name>DNA</name>
        <dbReference type="ChEBI" id="CHEBI:16991"/>
    </ligand>
</feature>
<comment type="catalytic activity">
    <reaction evidence="1 15">
        <text>Hydrolysis of DNA containing ring-opened 7-methylguanine residues, releasing 2,6-diamino-4-hydroxy-5-(N-methyl)formamidopyrimidine.</text>
        <dbReference type="EC" id="3.2.2.23"/>
    </reaction>
</comment>
<sequence length="269" mass="29937">MPELPEVEVSRLGVSPYLLNETIDNIIVRERRMRWPIPEDVALAIGQKVIAVKRRAKYLMIETEAGTLILHLGMSGKLRVIDASTPVAKHDHVDIVMATGKCLRFNDPRRFGAFLWQPPGEALKLLANLGPEPLTDDFDDARLFALSRGKKSTVKNFIMDNAVVVGVGNIYANEALFLAGIDPRREAGKVSSARYKNLTQIIKQVLAKAIEQGGTTLKDFAQTDGNPGYFAQHLNVYGRKGEPCEVCKTEIQSKVIGQRNTFFCKQCQR</sequence>
<dbReference type="AlphaFoldDB" id="A0AAW7Z3Y1"/>
<comment type="similarity">
    <text evidence="2 15">Belongs to the FPG family.</text>
</comment>
<dbReference type="EC" id="3.2.2.23" evidence="15"/>
<dbReference type="Gene3D" id="3.20.190.10">
    <property type="entry name" value="MutM-like, N-terminal"/>
    <property type="match status" value="1"/>
</dbReference>
<evidence type="ECO:0000256" key="9">
    <source>
        <dbReference type="ARBA" id="ARBA00023125"/>
    </source>
</evidence>
<evidence type="ECO:0000313" key="19">
    <source>
        <dbReference type="EMBL" id="MDO6577646.1"/>
    </source>
</evidence>
<gene>
    <name evidence="15 19" type="primary">mutM</name>
    <name evidence="15" type="synonym">fpg</name>
    <name evidence="18" type="ORF">AVL57_01510</name>
    <name evidence="19" type="ORF">Q4527_09585</name>
</gene>
<dbReference type="GO" id="GO:0034039">
    <property type="term" value="F:8-oxo-7,8-dihydroguanine DNA N-glycosylase activity"/>
    <property type="evidence" value="ECO:0007669"/>
    <property type="project" value="TreeGrafter"/>
</dbReference>
<evidence type="ECO:0000256" key="6">
    <source>
        <dbReference type="ARBA" id="ARBA00022771"/>
    </source>
</evidence>
<dbReference type="PROSITE" id="PS51068">
    <property type="entry name" value="FPG_CAT"/>
    <property type="match status" value="1"/>
</dbReference>
<dbReference type="SMART" id="SM01232">
    <property type="entry name" value="H2TH"/>
    <property type="match status" value="1"/>
</dbReference>
<dbReference type="NCBIfam" id="NF002211">
    <property type="entry name" value="PRK01103.1"/>
    <property type="match status" value="1"/>
</dbReference>
<keyword evidence="4 15" id="KW-0479">Metal-binding</keyword>
<dbReference type="GO" id="GO:0008270">
    <property type="term" value="F:zinc ion binding"/>
    <property type="evidence" value="ECO:0007669"/>
    <property type="project" value="UniProtKB-UniRule"/>
</dbReference>
<evidence type="ECO:0000313" key="18">
    <source>
        <dbReference type="EMBL" id="AMJ72772.1"/>
    </source>
</evidence>
<keyword evidence="5 15" id="KW-0227">DNA damage</keyword>
<dbReference type="GO" id="GO:0003684">
    <property type="term" value="F:damaged DNA binding"/>
    <property type="evidence" value="ECO:0007669"/>
    <property type="project" value="InterPro"/>
</dbReference>
<keyword evidence="9 15" id="KW-0238">DNA-binding</keyword>
<feature type="domain" description="Formamidopyrimidine-DNA glycosylase catalytic" evidence="17">
    <location>
        <begin position="2"/>
        <end position="112"/>
    </location>
</feature>
<accession>A0AAW7Z3Y1</accession>